<comment type="catalytic activity">
    <reaction evidence="1">
        <text>Hydrolysis of DNA containing ring-opened 7-methylguanine residues, releasing 2,6-diamino-4-hydroxy-5-(N-methyl)formamidopyrimidine.</text>
        <dbReference type="EC" id="3.2.2.23"/>
    </reaction>
</comment>
<accession>A0A9X3CY77</accession>
<dbReference type="PANTHER" id="PTHR22993">
    <property type="entry name" value="FORMAMIDOPYRIMIDINE-DNA GLYCOSYLASE"/>
    <property type="match status" value="1"/>
</dbReference>
<keyword evidence="18" id="KW-1185">Reference proteome</keyword>
<evidence type="ECO:0000256" key="1">
    <source>
        <dbReference type="ARBA" id="ARBA00001668"/>
    </source>
</evidence>
<dbReference type="InterPro" id="IPR000214">
    <property type="entry name" value="Znf_DNA_glyclase/AP_lyase"/>
</dbReference>
<evidence type="ECO:0000256" key="14">
    <source>
        <dbReference type="PROSITE-ProRule" id="PRU00391"/>
    </source>
</evidence>
<dbReference type="Pfam" id="PF01149">
    <property type="entry name" value="Fapy_DNA_glyco"/>
    <property type="match status" value="1"/>
</dbReference>
<dbReference type="SMART" id="SM00898">
    <property type="entry name" value="Fapy_DNA_glyco"/>
    <property type="match status" value="1"/>
</dbReference>
<feature type="domain" description="FPG-type" evidence="15">
    <location>
        <begin position="224"/>
        <end position="258"/>
    </location>
</feature>
<evidence type="ECO:0000256" key="3">
    <source>
        <dbReference type="ARBA" id="ARBA00009409"/>
    </source>
</evidence>
<reference evidence="17" key="1">
    <citation type="submission" date="2022-11" db="EMBL/GenBank/DDBJ databases">
        <title>Salinimicrobium profundisediminis sp. nov., isolated from deep-sea sediment of the Mariana Trench.</title>
        <authorList>
            <person name="Fu H."/>
        </authorList>
    </citation>
    <scope>NUCLEOTIDE SEQUENCE</scope>
    <source>
        <strain evidence="17">MT39</strain>
    </source>
</reference>
<dbReference type="InterPro" id="IPR010979">
    <property type="entry name" value="Ribosomal_uS13-like_H2TH"/>
</dbReference>
<evidence type="ECO:0000256" key="4">
    <source>
        <dbReference type="ARBA" id="ARBA00022723"/>
    </source>
</evidence>
<dbReference type="Gene3D" id="1.10.8.50">
    <property type="match status" value="1"/>
</dbReference>
<keyword evidence="12" id="KW-0511">Multifunctional enzyme</keyword>
<evidence type="ECO:0000256" key="12">
    <source>
        <dbReference type="ARBA" id="ARBA00023268"/>
    </source>
</evidence>
<keyword evidence="10" id="KW-0234">DNA repair</keyword>
<dbReference type="SUPFAM" id="SSF57716">
    <property type="entry name" value="Glucocorticoid receptor-like (DNA-binding domain)"/>
    <property type="match status" value="1"/>
</dbReference>
<evidence type="ECO:0000256" key="10">
    <source>
        <dbReference type="ARBA" id="ARBA00023204"/>
    </source>
</evidence>
<organism evidence="17 18">
    <name type="scientific">Salinimicrobium profundisediminis</name>
    <dbReference type="NCBI Taxonomy" id="2994553"/>
    <lineage>
        <taxon>Bacteria</taxon>
        <taxon>Pseudomonadati</taxon>
        <taxon>Bacteroidota</taxon>
        <taxon>Flavobacteriia</taxon>
        <taxon>Flavobacteriales</taxon>
        <taxon>Flavobacteriaceae</taxon>
        <taxon>Salinimicrobium</taxon>
    </lineage>
</organism>
<proteinExistence type="inferred from homology"/>
<dbReference type="GO" id="GO:0003906">
    <property type="term" value="F:DNA-(apurinic or apyrimidinic site) endonuclease activity"/>
    <property type="evidence" value="ECO:0007669"/>
    <property type="project" value="InterPro"/>
</dbReference>
<evidence type="ECO:0000256" key="7">
    <source>
        <dbReference type="ARBA" id="ARBA00022801"/>
    </source>
</evidence>
<keyword evidence="5" id="KW-0227">DNA damage</keyword>
<keyword evidence="7" id="KW-0378">Hydrolase</keyword>
<comment type="similarity">
    <text evidence="3">Belongs to the FPG family.</text>
</comment>
<gene>
    <name evidence="17" type="ORF">OQ279_12720</name>
</gene>
<dbReference type="InterPro" id="IPR010663">
    <property type="entry name" value="Znf_FPG/IleRS"/>
</dbReference>
<dbReference type="PROSITE" id="PS51068">
    <property type="entry name" value="FPG_CAT"/>
    <property type="match status" value="1"/>
</dbReference>
<sequence>MPELPEITLYKEYLDATALDKKITSIDFLNTSGLQAPKEAFIKAFEGNKFTGSRRLGKYLFIETSGEKALVLHFGMTGKLEYYKNQDPPKYSGVVFSFEDNDHLAFVCRRKLGKLFIAESLEEFRQRKELGHDALDLSEDEFLELLESKTGIIKGVLTDQHVLAGIGNLYSDEMLYQCKIHPKTKTNLISEKDKKQLFRKMQKVLEMAINKEGVRKDFPDSYLIKHRKEGDDCPACEGKIKQIKVSGRSTYFCPSCQKEQK</sequence>
<evidence type="ECO:0000313" key="17">
    <source>
        <dbReference type="EMBL" id="MCX2839011.1"/>
    </source>
</evidence>
<dbReference type="GO" id="GO:0016829">
    <property type="term" value="F:lyase activity"/>
    <property type="evidence" value="ECO:0007669"/>
    <property type="project" value="UniProtKB-KW"/>
</dbReference>
<keyword evidence="9" id="KW-0238">DNA-binding</keyword>
<evidence type="ECO:0000256" key="6">
    <source>
        <dbReference type="ARBA" id="ARBA00022771"/>
    </source>
</evidence>
<feature type="domain" description="Formamidopyrimidine-DNA glycosylase catalytic" evidence="16">
    <location>
        <begin position="2"/>
        <end position="113"/>
    </location>
</feature>
<keyword evidence="13" id="KW-0326">Glycosidase</keyword>
<dbReference type="PANTHER" id="PTHR22993:SF9">
    <property type="entry name" value="FORMAMIDOPYRIMIDINE-DNA GLYCOSYLASE"/>
    <property type="match status" value="1"/>
</dbReference>
<dbReference type="InterPro" id="IPR035937">
    <property type="entry name" value="FPG_N"/>
</dbReference>
<evidence type="ECO:0000259" key="15">
    <source>
        <dbReference type="PROSITE" id="PS51066"/>
    </source>
</evidence>
<dbReference type="SUPFAM" id="SSF46946">
    <property type="entry name" value="S13-like H2TH domain"/>
    <property type="match status" value="1"/>
</dbReference>
<evidence type="ECO:0000256" key="5">
    <source>
        <dbReference type="ARBA" id="ARBA00022763"/>
    </source>
</evidence>
<dbReference type="Gene3D" id="3.20.190.10">
    <property type="entry name" value="MutM-like, N-terminal"/>
    <property type="match status" value="1"/>
</dbReference>
<dbReference type="SMART" id="SM01232">
    <property type="entry name" value="H2TH"/>
    <property type="match status" value="1"/>
</dbReference>
<keyword evidence="11" id="KW-0456">Lyase</keyword>
<keyword evidence="4" id="KW-0479">Metal-binding</keyword>
<dbReference type="GO" id="GO:0003684">
    <property type="term" value="F:damaged DNA binding"/>
    <property type="evidence" value="ECO:0007669"/>
    <property type="project" value="InterPro"/>
</dbReference>
<dbReference type="GO" id="GO:0008534">
    <property type="term" value="F:oxidized purine nucleobase lesion DNA N-glycosylase activity"/>
    <property type="evidence" value="ECO:0007669"/>
    <property type="project" value="UniProtKB-EC"/>
</dbReference>
<evidence type="ECO:0000256" key="9">
    <source>
        <dbReference type="ARBA" id="ARBA00023125"/>
    </source>
</evidence>
<dbReference type="SUPFAM" id="SSF81624">
    <property type="entry name" value="N-terminal domain of MutM-like DNA repair proteins"/>
    <property type="match status" value="1"/>
</dbReference>
<evidence type="ECO:0000313" key="18">
    <source>
        <dbReference type="Proteomes" id="UP001148482"/>
    </source>
</evidence>
<dbReference type="PROSITE" id="PS51066">
    <property type="entry name" value="ZF_FPG_2"/>
    <property type="match status" value="1"/>
</dbReference>
<keyword evidence="8" id="KW-0862">Zinc</keyword>
<keyword evidence="6 14" id="KW-0863">Zinc-finger</keyword>
<dbReference type="GO" id="GO:0006284">
    <property type="term" value="P:base-excision repair"/>
    <property type="evidence" value="ECO:0007669"/>
    <property type="project" value="InterPro"/>
</dbReference>
<dbReference type="Pfam" id="PF06831">
    <property type="entry name" value="H2TH"/>
    <property type="match status" value="1"/>
</dbReference>
<dbReference type="InterPro" id="IPR015886">
    <property type="entry name" value="H2TH_FPG"/>
</dbReference>
<dbReference type="Pfam" id="PF06827">
    <property type="entry name" value="zf-FPG_IleRS"/>
    <property type="match status" value="1"/>
</dbReference>
<protein>
    <submittedName>
        <fullName evidence="17">Formamidopyrimidine-DNA glycosylase</fullName>
    </submittedName>
</protein>
<evidence type="ECO:0000256" key="2">
    <source>
        <dbReference type="ARBA" id="ARBA00001947"/>
    </source>
</evidence>
<evidence type="ECO:0000259" key="16">
    <source>
        <dbReference type="PROSITE" id="PS51068"/>
    </source>
</evidence>
<dbReference type="GO" id="GO:0008270">
    <property type="term" value="F:zinc ion binding"/>
    <property type="evidence" value="ECO:0007669"/>
    <property type="project" value="UniProtKB-KW"/>
</dbReference>
<evidence type="ECO:0000256" key="8">
    <source>
        <dbReference type="ARBA" id="ARBA00022833"/>
    </source>
</evidence>
<evidence type="ECO:0000256" key="11">
    <source>
        <dbReference type="ARBA" id="ARBA00023239"/>
    </source>
</evidence>
<dbReference type="Proteomes" id="UP001148482">
    <property type="component" value="Unassembled WGS sequence"/>
</dbReference>
<comment type="cofactor">
    <cofactor evidence="2">
        <name>Zn(2+)</name>
        <dbReference type="ChEBI" id="CHEBI:29105"/>
    </cofactor>
</comment>
<dbReference type="RefSeq" id="WP_266070316.1">
    <property type="nucleotide sequence ID" value="NZ_JAPJDA010000020.1"/>
</dbReference>
<name>A0A9X3CY77_9FLAO</name>
<comment type="caution">
    <text evidence="17">The sequence shown here is derived from an EMBL/GenBank/DDBJ whole genome shotgun (WGS) entry which is preliminary data.</text>
</comment>
<dbReference type="EMBL" id="JAPJDA010000020">
    <property type="protein sequence ID" value="MCX2839011.1"/>
    <property type="molecule type" value="Genomic_DNA"/>
</dbReference>
<evidence type="ECO:0000256" key="13">
    <source>
        <dbReference type="ARBA" id="ARBA00023295"/>
    </source>
</evidence>
<dbReference type="AlphaFoldDB" id="A0A9X3CY77"/>
<dbReference type="InterPro" id="IPR012319">
    <property type="entry name" value="FPG_cat"/>
</dbReference>